<dbReference type="InterPro" id="IPR000387">
    <property type="entry name" value="Tyr_Pase_dom"/>
</dbReference>
<dbReference type="PANTHER" id="PTHR19134:SF449">
    <property type="entry name" value="TYROSINE-PROTEIN PHOSPHATASE 1"/>
    <property type="match status" value="1"/>
</dbReference>
<dbReference type="PROSITE" id="PS50055">
    <property type="entry name" value="TYR_PHOSPHATASE_PTP"/>
    <property type="match status" value="1"/>
</dbReference>
<feature type="domain" description="Tyrosine specific protein phosphatases" evidence="3">
    <location>
        <begin position="270"/>
        <end position="360"/>
    </location>
</feature>
<dbReference type="PANTHER" id="PTHR19134">
    <property type="entry name" value="RECEPTOR-TYPE TYROSINE-PROTEIN PHOSPHATASE"/>
    <property type="match status" value="1"/>
</dbReference>
<name>A0A8K0JKI4_9TREE</name>
<dbReference type="CDD" id="cd00047">
    <property type="entry name" value="PTPc"/>
    <property type="match status" value="1"/>
</dbReference>
<dbReference type="PROSITE" id="PS50056">
    <property type="entry name" value="TYR_PHOSPHATASE_2"/>
    <property type="match status" value="1"/>
</dbReference>
<evidence type="ECO:0000313" key="4">
    <source>
        <dbReference type="EMBL" id="KAG7530978.1"/>
    </source>
</evidence>
<feature type="domain" description="Tyrosine-protein phosphatase" evidence="2">
    <location>
        <begin position="82"/>
        <end position="363"/>
    </location>
</feature>
<evidence type="ECO:0000259" key="3">
    <source>
        <dbReference type="PROSITE" id="PS50056"/>
    </source>
</evidence>
<accession>A0A8K0JKI4</accession>
<evidence type="ECO:0000313" key="5">
    <source>
        <dbReference type="Proteomes" id="UP000812966"/>
    </source>
</evidence>
<proteinExistence type="inferred from homology"/>
<dbReference type="SMART" id="SM00404">
    <property type="entry name" value="PTPc_motif"/>
    <property type="match status" value="1"/>
</dbReference>
<dbReference type="Pfam" id="PF00102">
    <property type="entry name" value="Y_phosphatase"/>
    <property type="match status" value="2"/>
</dbReference>
<dbReference type="SMART" id="SM00194">
    <property type="entry name" value="PTPc"/>
    <property type="match status" value="1"/>
</dbReference>
<keyword evidence="5" id="KW-1185">Reference proteome</keyword>
<dbReference type="Proteomes" id="UP000812966">
    <property type="component" value="Unassembled WGS sequence"/>
</dbReference>
<organism evidence="4 5">
    <name type="scientific">Filobasidium floriforme</name>
    <dbReference type="NCBI Taxonomy" id="5210"/>
    <lineage>
        <taxon>Eukaryota</taxon>
        <taxon>Fungi</taxon>
        <taxon>Dikarya</taxon>
        <taxon>Basidiomycota</taxon>
        <taxon>Agaricomycotina</taxon>
        <taxon>Tremellomycetes</taxon>
        <taxon>Filobasidiales</taxon>
        <taxon>Filobasidiaceae</taxon>
        <taxon>Filobasidium</taxon>
    </lineage>
</organism>
<dbReference type="EMBL" id="JABELV010000102">
    <property type="protein sequence ID" value="KAG7530978.1"/>
    <property type="molecule type" value="Genomic_DNA"/>
</dbReference>
<dbReference type="InterPro" id="IPR029021">
    <property type="entry name" value="Prot-tyrosine_phosphatase-like"/>
</dbReference>
<dbReference type="Gene3D" id="3.90.190.10">
    <property type="entry name" value="Protein tyrosine phosphatase superfamily"/>
    <property type="match status" value="1"/>
</dbReference>
<protein>
    <recommendedName>
        <fullName evidence="6">Phosphatases II</fullName>
    </recommendedName>
</protein>
<sequence>MNRRRNVPPAPPVFQLLSDREDLRQQFAYIGLAGGPSRAARSAVDQLAVTIRDLDMEFTSNELESAFKFYSIHKSASEGPCNRYGNIFAFDRTAVSVSVGTTPESDADTGKGLYLNANIVADGKGSWWAASQAPTPHTFNTYFHAILSRSATRRHDALFPSAEAASEGGSTRPKVAMIVQLTGWFDGKVAKADNYLPKLGKPAIFHPPHGISSSPIELALIDAQPDPQMTRSTLRLSSDGGESMTLHHFLFHAWPDHGVPTTNEDIKALKQLLNTTSELQREEQCEIYVNCSAGIGRTGTFIALWSLLKPPMFVDPAFRMKPRSALKPLPSWASGDEVAETVDTLREQRGMMCQTQSQIEFIYWMTGLKPARP</sequence>
<evidence type="ECO:0000256" key="1">
    <source>
        <dbReference type="ARBA" id="ARBA00009649"/>
    </source>
</evidence>
<dbReference type="PRINTS" id="PR00700">
    <property type="entry name" value="PRTYPHPHTASE"/>
</dbReference>
<dbReference type="GO" id="GO:0004725">
    <property type="term" value="F:protein tyrosine phosphatase activity"/>
    <property type="evidence" value="ECO:0007669"/>
    <property type="project" value="InterPro"/>
</dbReference>
<gene>
    <name evidence="4" type="ORF">FFLO_04649</name>
</gene>
<dbReference type="AlphaFoldDB" id="A0A8K0JKI4"/>
<dbReference type="SUPFAM" id="SSF52799">
    <property type="entry name" value="(Phosphotyrosine protein) phosphatases II"/>
    <property type="match status" value="1"/>
</dbReference>
<evidence type="ECO:0008006" key="6">
    <source>
        <dbReference type="Google" id="ProtNLM"/>
    </source>
</evidence>
<reference evidence="4" key="1">
    <citation type="submission" date="2020-04" db="EMBL/GenBank/DDBJ databases">
        <title>Analysis of mating type loci in Filobasidium floriforme.</title>
        <authorList>
            <person name="Nowrousian M."/>
        </authorList>
    </citation>
    <scope>NUCLEOTIDE SEQUENCE</scope>
    <source>
        <strain evidence="4">CBS 6242</strain>
    </source>
</reference>
<comment type="similarity">
    <text evidence="1">Belongs to the protein-tyrosine phosphatase family. Non-receptor class subfamily.</text>
</comment>
<dbReference type="InterPro" id="IPR003595">
    <property type="entry name" value="Tyr_Pase_cat"/>
</dbReference>
<dbReference type="InterPro" id="IPR050348">
    <property type="entry name" value="Protein-Tyr_Phosphatase"/>
</dbReference>
<dbReference type="InterPro" id="IPR000242">
    <property type="entry name" value="PTP_cat"/>
</dbReference>
<comment type="caution">
    <text evidence="4">The sequence shown here is derived from an EMBL/GenBank/DDBJ whole genome shotgun (WGS) entry which is preliminary data.</text>
</comment>
<evidence type="ECO:0000259" key="2">
    <source>
        <dbReference type="PROSITE" id="PS50055"/>
    </source>
</evidence>